<evidence type="ECO:0008006" key="3">
    <source>
        <dbReference type="Google" id="ProtNLM"/>
    </source>
</evidence>
<name>A0A4Y5SIT9_9EURY</name>
<accession>A0A4Y5SIT9</accession>
<protein>
    <recommendedName>
        <fullName evidence="3">KaiC-like domain-containing protein</fullName>
    </recommendedName>
</protein>
<reference evidence="1 2" key="1">
    <citation type="submission" date="2019-06" db="EMBL/GenBank/DDBJ databases">
        <title>Thermococcus indicus sp. nov., a Fe(III)-reducing hyperthermophilic archaeon isolated from the Onnuri vent field of the Central Indian Ocean ridge.</title>
        <authorList>
            <person name="Lim J.K."/>
            <person name="Kim Y.J."/>
            <person name="Kwon K.K."/>
        </authorList>
    </citation>
    <scope>NUCLEOTIDE SEQUENCE [LARGE SCALE GENOMIC DNA]</scope>
    <source>
        <strain evidence="1 2">IOH1</strain>
    </source>
</reference>
<dbReference type="GeneID" id="40474071"/>
<evidence type="ECO:0000313" key="2">
    <source>
        <dbReference type="Proteomes" id="UP000306007"/>
    </source>
</evidence>
<dbReference type="Gene3D" id="3.40.50.11570">
    <property type="entry name" value="Protein of unknown function DUF257"/>
    <property type="match status" value="1"/>
</dbReference>
<dbReference type="InterPro" id="IPR005489">
    <property type="entry name" value="DUF257"/>
</dbReference>
<organism evidence="1 2">
    <name type="scientific">Thermococcus indicus</name>
    <dbReference type="NCBI Taxonomy" id="2586643"/>
    <lineage>
        <taxon>Archaea</taxon>
        <taxon>Methanobacteriati</taxon>
        <taxon>Methanobacteriota</taxon>
        <taxon>Thermococci</taxon>
        <taxon>Thermococcales</taxon>
        <taxon>Thermococcaceae</taxon>
        <taxon>Thermococcus</taxon>
    </lineage>
</organism>
<proteinExistence type="predicted"/>
<dbReference type="OrthoDB" id="85940at2157"/>
<dbReference type="AlphaFoldDB" id="A0A4Y5SIT9"/>
<dbReference type="RefSeq" id="WP_139680128.1">
    <property type="nucleotide sequence ID" value="NZ_CP040846.1"/>
</dbReference>
<dbReference type="Proteomes" id="UP000306007">
    <property type="component" value="Chromosome"/>
</dbReference>
<keyword evidence="2" id="KW-1185">Reference proteome</keyword>
<evidence type="ECO:0000313" key="1">
    <source>
        <dbReference type="EMBL" id="QDA30746.1"/>
    </source>
</evidence>
<gene>
    <name evidence="1" type="ORF">FH039_02765</name>
</gene>
<dbReference type="EMBL" id="CP040846">
    <property type="protein sequence ID" value="QDA30746.1"/>
    <property type="molecule type" value="Genomic_DNA"/>
</dbReference>
<dbReference type="Pfam" id="PF03192">
    <property type="entry name" value="DUF257"/>
    <property type="match status" value="1"/>
</dbReference>
<sequence length="234" mass="27082">MEALKKPILITKKDLDAMLEQIWPGGTTIIENSASLGAEFTLHAFMEYSKRRRMPIVIEDIFDTLPVYLAHLEFLGVNPEGFNIRVLKVGGSQEAGNVLAKINFENDPHVYQKKIDQELKKIVPDGPYIHFVLGLDRLLFLQDDVHNMYTHLALIKQKLGDERRINVYLIEKSIVERIPYNPLPLMEDIATSVIELTDEGEGVIRIRLRKSIFTLLMNKEYLLISPREVLRWWE</sequence>
<dbReference type="KEGG" id="tic:FH039_02765"/>